<dbReference type="AlphaFoldDB" id="A0A6C0F6X6"/>
<dbReference type="EMBL" id="MN738741">
    <property type="protein sequence ID" value="QHT36373.1"/>
    <property type="molecule type" value="Genomic_DNA"/>
</dbReference>
<feature type="compositionally biased region" description="Basic and acidic residues" evidence="1">
    <location>
        <begin position="302"/>
        <end position="312"/>
    </location>
</feature>
<name>A0A6C0F6X6_9ZZZZ</name>
<organism evidence="2">
    <name type="scientific">viral metagenome</name>
    <dbReference type="NCBI Taxonomy" id="1070528"/>
    <lineage>
        <taxon>unclassified sequences</taxon>
        <taxon>metagenomes</taxon>
        <taxon>organismal metagenomes</taxon>
    </lineage>
</organism>
<reference evidence="2" key="1">
    <citation type="journal article" date="2020" name="Nature">
        <title>Giant virus diversity and host interactions through global metagenomics.</title>
        <authorList>
            <person name="Schulz F."/>
            <person name="Roux S."/>
            <person name="Paez-Espino D."/>
            <person name="Jungbluth S."/>
            <person name="Walsh D.A."/>
            <person name="Denef V.J."/>
            <person name="McMahon K.D."/>
            <person name="Konstantinidis K.T."/>
            <person name="Eloe-Fadrosh E.A."/>
            <person name="Kyrpides N.C."/>
            <person name="Woyke T."/>
        </authorList>
    </citation>
    <scope>NUCLEOTIDE SEQUENCE</scope>
    <source>
        <strain evidence="2">GVMAG-S-ERX555931-87</strain>
    </source>
</reference>
<sequence>MSNNIHSIFKSFISEIIRGFPEYSDRINGYYKETLESENIEDPKFVEFINNTTLLSDKIAENDISIFKTDPVILQNVSFKVIWESDISPQTRNSIWKYLQTFCIYGIKNAQDDEKIDEVMKMIEQNEKVKDKVTVANMKKLKKLSESINVDLIRENINTPEMKEMGELFENTQIGKIAKEVTDELNIEDMIKDSNGVVGVDKLFNGENMMNIVQSITSKVGALESSGDEENMMKEAMDITSLMKNNPLFDSLMGGLGDIGLQQPNTPREPQAANIANNSRPNNPQPNNNHNPQQTRQRLQNKLKEREQNSKK</sequence>
<protein>
    <submittedName>
        <fullName evidence="2">Uncharacterized protein</fullName>
    </submittedName>
</protein>
<feature type="region of interest" description="Disordered" evidence="1">
    <location>
        <begin position="255"/>
        <end position="312"/>
    </location>
</feature>
<accession>A0A6C0F6X6</accession>
<feature type="compositionally biased region" description="Low complexity" evidence="1">
    <location>
        <begin position="277"/>
        <end position="298"/>
    </location>
</feature>
<proteinExistence type="predicted"/>
<evidence type="ECO:0000313" key="2">
    <source>
        <dbReference type="EMBL" id="QHT36373.1"/>
    </source>
</evidence>
<evidence type="ECO:0000256" key="1">
    <source>
        <dbReference type="SAM" id="MobiDB-lite"/>
    </source>
</evidence>